<dbReference type="Proteomes" id="UP000006038">
    <property type="component" value="Chromosome 8"/>
</dbReference>
<accession>J3MTB8</accession>
<proteinExistence type="predicted"/>
<reference evidence="1" key="2">
    <citation type="submission" date="2013-04" db="UniProtKB">
        <authorList>
            <consortium name="EnsemblPlants"/>
        </authorList>
    </citation>
    <scope>IDENTIFICATION</scope>
</reference>
<evidence type="ECO:0000313" key="2">
    <source>
        <dbReference type="Proteomes" id="UP000006038"/>
    </source>
</evidence>
<name>J3MTB8_ORYBR</name>
<organism evidence="1">
    <name type="scientific">Oryza brachyantha</name>
    <name type="common">malo sina</name>
    <dbReference type="NCBI Taxonomy" id="4533"/>
    <lineage>
        <taxon>Eukaryota</taxon>
        <taxon>Viridiplantae</taxon>
        <taxon>Streptophyta</taxon>
        <taxon>Embryophyta</taxon>
        <taxon>Tracheophyta</taxon>
        <taxon>Spermatophyta</taxon>
        <taxon>Magnoliopsida</taxon>
        <taxon>Liliopsida</taxon>
        <taxon>Poales</taxon>
        <taxon>Poaceae</taxon>
        <taxon>BOP clade</taxon>
        <taxon>Oryzoideae</taxon>
        <taxon>Oryzeae</taxon>
        <taxon>Oryzinae</taxon>
        <taxon>Oryza</taxon>
    </lineage>
</organism>
<reference evidence="1" key="1">
    <citation type="journal article" date="2013" name="Nat. Commun.">
        <title>Whole-genome sequencing of Oryza brachyantha reveals mechanisms underlying Oryza genome evolution.</title>
        <authorList>
            <person name="Chen J."/>
            <person name="Huang Q."/>
            <person name="Gao D."/>
            <person name="Wang J."/>
            <person name="Lang Y."/>
            <person name="Liu T."/>
            <person name="Li B."/>
            <person name="Bai Z."/>
            <person name="Luis Goicoechea J."/>
            <person name="Liang C."/>
            <person name="Chen C."/>
            <person name="Zhang W."/>
            <person name="Sun S."/>
            <person name="Liao Y."/>
            <person name="Zhang X."/>
            <person name="Yang L."/>
            <person name="Song C."/>
            <person name="Wang M."/>
            <person name="Shi J."/>
            <person name="Liu G."/>
            <person name="Liu J."/>
            <person name="Zhou H."/>
            <person name="Zhou W."/>
            <person name="Yu Q."/>
            <person name="An N."/>
            <person name="Chen Y."/>
            <person name="Cai Q."/>
            <person name="Wang B."/>
            <person name="Liu B."/>
            <person name="Min J."/>
            <person name="Huang Y."/>
            <person name="Wu H."/>
            <person name="Li Z."/>
            <person name="Zhang Y."/>
            <person name="Yin Y."/>
            <person name="Song W."/>
            <person name="Jiang J."/>
            <person name="Jackson S.A."/>
            <person name="Wing R.A."/>
            <person name="Wang J."/>
            <person name="Chen M."/>
        </authorList>
    </citation>
    <scope>NUCLEOTIDE SEQUENCE [LARGE SCALE GENOMIC DNA]</scope>
    <source>
        <strain evidence="1">cv. IRGC 101232</strain>
    </source>
</reference>
<dbReference type="Gramene" id="OB08G23480.1">
    <property type="protein sequence ID" value="OB08G23480.1"/>
    <property type="gene ID" value="OB08G23480"/>
</dbReference>
<dbReference type="AlphaFoldDB" id="J3MTB8"/>
<dbReference type="HOGENOM" id="CLU_1477335_0_0_1"/>
<keyword evidence="2" id="KW-1185">Reference proteome</keyword>
<dbReference type="EnsemblPlants" id="OB08G23480.1">
    <property type="protein sequence ID" value="OB08G23480.1"/>
    <property type="gene ID" value="OB08G23480"/>
</dbReference>
<evidence type="ECO:0000313" key="1">
    <source>
        <dbReference type="EnsemblPlants" id="OB08G23480.1"/>
    </source>
</evidence>
<protein>
    <submittedName>
        <fullName evidence="1">Uncharacterized protein</fullName>
    </submittedName>
</protein>
<sequence>MIHRKCSLIPATLVKLQLHGVHLAGDGGPDHVDGVARARGVLVLEVAGDLPEAPPHRRPLALADAPEEAEQEAVPDGVGGADEDAELGVVEDVLEGELDVVADDDGHAVAGDGVEEAVRRRRVAGDGEAELGGGHPAGGAPDAVLPDAPVGEVHVLLVLDQMVQPLTDPSTLKQSPLEIAHYL</sequence>